<evidence type="ECO:0000313" key="2">
    <source>
        <dbReference type="Proteomes" id="UP000400981"/>
    </source>
</evidence>
<proteinExistence type="predicted"/>
<dbReference type="AlphaFoldDB" id="A0A5E4UAS6"/>
<reference evidence="1 2" key="1">
    <citation type="submission" date="2019-08" db="EMBL/GenBank/DDBJ databases">
        <authorList>
            <person name="Peeters C."/>
        </authorList>
    </citation>
    <scope>NUCLEOTIDE SEQUENCE [LARGE SCALE GENOMIC DNA]</scope>
    <source>
        <strain evidence="1 2">LMG 31012</strain>
    </source>
</reference>
<sequence length="101" mass="11448">MRTRQCGIRTGGLRQALRQVQRQVQRQVLRQTLREMLRQALRQALTQVPQQSLRLRCRAGVASDALWRFQLCSGQIRAVPRIERVPRSFGSGGRAAVVGTP</sequence>
<evidence type="ECO:0000313" key="1">
    <source>
        <dbReference type="EMBL" id="VVD97150.1"/>
    </source>
</evidence>
<gene>
    <name evidence="1" type="ORF">PEP31012_01915</name>
</gene>
<organism evidence="1 2">
    <name type="scientific">Pandoraea eparura</name>
    <dbReference type="NCBI Taxonomy" id="2508291"/>
    <lineage>
        <taxon>Bacteria</taxon>
        <taxon>Pseudomonadati</taxon>
        <taxon>Pseudomonadota</taxon>
        <taxon>Betaproteobacteria</taxon>
        <taxon>Burkholderiales</taxon>
        <taxon>Burkholderiaceae</taxon>
        <taxon>Pandoraea</taxon>
    </lineage>
</organism>
<accession>A0A5E4UAS6</accession>
<protein>
    <submittedName>
        <fullName evidence="1">Uncharacterized protein</fullName>
    </submittedName>
</protein>
<dbReference type="Proteomes" id="UP000400981">
    <property type="component" value="Unassembled WGS sequence"/>
</dbReference>
<name>A0A5E4UAS6_9BURK</name>
<keyword evidence="2" id="KW-1185">Reference proteome</keyword>
<dbReference type="EMBL" id="CABPSH010000003">
    <property type="protein sequence ID" value="VVD97150.1"/>
    <property type="molecule type" value="Genomic_DNA"/>
</dbReference>